<dbReference type="SUPFAM" id="SSF54593">
    <property type="entry name" value="Glyoxalase/Bleomycin resistance protein/Dihydroxybiphenyl dioxygenase"/>
    <property type="match status" value="2"/>
</dbReference>
<reference evidence="6" key="2">
    <citation type="submission" date="2020-10" db="UniProtKB">
        <authorList>
            <consortium name="WormBaseParasite"/>
        </authorList>
    </citation>
    <scope>IDENTIFICATION</scope>
</reference>
<dbReference type="InterPro" id="IPR043193">
    <property type="entry name" value="GLOD4"/>
</dbReference>
<name>A0A7E4V8J5_PANRE</name>
<evidence type="ECO:0000259" key="4">
    <source>
        <dbReference type="PROSITE" id="PS51819"/>
    </source>
</evidence>
<evidence type="ECO:0000256" key="3">
    <source>
        <dbReference type="SAM" id="SignalP"/>
    </source>
</evidence>
<evidence type="ECO:0000256" key="2">
    <source>
        <dbReference type="ARBA" id="ARBA00022737"/>
    </source>
</evidence>
<dbReference type="WBParaSite" id="Pan_g17805.t1">
    <property type="protein sequence ID" value="Pan_g17805.t1"/>
    <property type="gene ID" value="Pan_g17805"/>
</dbReference>
<dbReference type="CDD" id="cd16357">
    <property type="entry name" value="GLOD4_C"/>
    <property type="match status" value="1"/>
</dbReference>
<dbReference type="Gene3D" id="3.10.180.10">
    <property type="entry name" value="2,3-Dihydroxybiphenyl 1,2-Dioxygenase, domain 1"/>
    <property type="match status" value="2"/>
</dbReference>
<dbReference type="Pfam" id="PF21701">
    <property type="entry name" value="GLOD4_C"/>
    <property type="match status" value="1"/>
</dbReference>
<evidence type="ECO:0000313" key="6">
    <source>
        <dbReference type="WBParaSite" id="Pan_g17805.t1"/>
    </source>
</evidence>
<dbReference type="PANTHER" id="PTHR46466:SF1">
    <property type="entry name" value="GLYOXALASE DOMAIN-CONTAINING PROTEIN 4"/>
    <property type="match status" value="1"/>
</dbReference>
<keyword evidence="3" id="KW-0732">Signal</keyword>
<feature type="domain" description="VOC" evidence="4">
    <location>
        <begin position="124"/>
        <end position="245"/>
    </location>
</feature>
<dbReference type="InterPro" id="IPR037523">
    <property type="entry name" value="VOC_core"/>
</dbReference>
<dbReference type="InterPro" id="IPR043194">
    <property type="entry name" value="GLOD4_C"/>
</dbReference>
<dbReference type="PANTHER" id="PTHR46466">
    <property type="entry name" value="GLYOXALASE DOMAIN-CONTAINING PROTEIN 4"/>
    <property type="match status" value="1"/>
</dbReference>
<dbReference type="AlphaFoldDB" id="A0A7E4V8J5"/>
<accession>A0A7E4V8J5</accession>
<proteinExistence type="inferred from homology"/>
<keyword evidence="5" id="KW-1185">Reference proteome</keyword>
<keyword evidence="2" id="KW-0677">Repeat</keyword>
<dbReference type="Proteomes" id="UP000492821">
    <property type="component" value="Unassembled WGS sequence"/>
</dbReference>
<feature type="signal peptide" evidence="3">
    <location>
        <begin position="1"/>
        <end position="17"/>
    </location>
</feature>
<dbReference type="PROSITE" id="PS51819">
    <property type="entry name" value="VOC"/>
    <property type="match status" value="1"/>
</dbReference>
<comment type="similarity">
    <text evidence="1">Belongs to the glyoxalase I family.</text>
</comment>
<evidence type="ECO:0000313" key="5">
    <source>
        <dbReference type="Proteomes" id="UP000492821"/>
    </source>
</evidence>
<organism evidence="5 6">
    <name type="scientific">Panagrellus redivivus</name>
    <name type="common">Microworm</name>
    <dbReference type="NCBI Taxonomy" id="6233"/>
    <lineage>
        <taxon>Eukaryota</taxon>
        <taxon>Metazoa</taxon>
        <taxon>Ecdysozoa</taxon>
        <taxon>Nematoda</taxon>
        <taxon>Chromadorea</taxon>
        <taxon>Rhabditida</taxon>
        <taxon>Tylenchina</taxon>
        <taxon>Panagrolaimomorpha</taxon>
        <taxon>Panagrolaimoidea</taxon>
        <taxon>Panagrolaimidae</taxon>
        <taxon>Panagrellus</taxon>
    </lineage>
</organism>
<reference evidence="5" key="1">
    <citation type="journal article" date="2013" name="Genetics">
        <title>The draft genome and transcriptome of Panagrellus redivivus are shaped by the harsh demands of a free-living lifestyle.</title>
        <authorList>
            <person name="Srinivasan J."/>
            <person name="Dillman A.R."/>
            <person name="Macchietto M.G."/>
            <person name="Heikkinen L."/>
            <person name="Lakso M."/>
            <person name="Fracchia K.M."/>
            <person name="Antoshechkin I."/>
            <person name="Mortazavi A."/>
            <person name="Wong G."/>
            <person name="Sternberg P.W."/>
        </authorList>
    </citation>
    <scope>NUCLEOTIDE SEQUENCE [LARGE SCALE GENOMIC DNA]</scope>
    <source>
        <strain evidence="5">MT8872</strain>
    </source>
</reference>
<protein>
    <submittedName>
        <fullName evidence="6">VOC domain-containing protein</fullName>
    </submittedName>
</protein>
<sequence>MFASMRFFFAAACCTASQQITLFDHHSNANMNARSLHYVFRTTNRQKAYDFYVKKLGMKILRHEEFGEGCKASCNGPFDGKWSKTMIGYGPEDDNFVFELTYNYGLKKVTQGNDFGVEPLPKNPVNKVVLHVSDLEKSIEFWGNILGLAVNVTKKGERAVIGFGTGQTALELVSIHEAVKRENASGRIAFSVAQRELKPLEAKVKEFDEKRILTPYTDLDTPGKETVSVVILADPDGHEICFVGDENFRKLSQPDPQADELLQKAIKDDWSDEWEASNNK</sequence>
<evidence type="ECO:0000256" key="1">
    <source>
        <dbReference type="ARBA" id="ARBA00010363"/>
    </source>
</evidence>
<dbReference type="InterPro" id="IPR029068">
    <property type="entry name" value="Glyas_Bleomycin-R_OHBP_Dase"/>
</dbReference>
<feature type="chain" id="PRO_5029015222" evidence="3">
    <location>
        <begin position="18"/>
        <end position="280"/>
    </location>
</feature>